<comment type="similarity">
    <text evidence="10">Belongs to the ApbE family.</text>
</comment>
<evidence type="ECO:0000313" key="13">
    <source>
        <dbReference type="EMBL" id="ADE54239.1"/>
    </source>
</evidence>
<keyword evidence="4 10" id="KW-0808">Transferase</keyword>
<evidence type="ECO:0000256" key="11">
    <source>
        <dbReference type="PIRSR" id="PIRSR006268-2"/>
    </source>
</evidence>
<feature type="binding site" evidence="11">
    <location>
        <position position="195"/>
    </location>
    <ligand>
        <name>Mg(2+)</name>
        <dbReference type="ChEBI" id="CHEBI:18420"/>
    </ligand>
</feature>
<keyword evidence="5 10" id="KW-0479">Metal-binding</keyword>
<evidence type="ECO:0000256" key="10">
    <source>
        <dbReference type="PIRNR" id="PIRNR006268"/>
    </source>
</evidence>
<dbReference type="EC" id="2.7.1.180" evidence="1 10"/>
<keyword evidence="7 10" id="KW-0460">Magnesium</keyword>
<evidence type="ECO:0000256" key="5">
    <source>
        <dbReference type="ARBA" id="ARBA00022723"/>
    </source>
</evidence>
<dbReference type="Gene3D" id="3.10.520.10">
    <property type="entry name" value="ApbE-like domains"/>
    <property type="match status" value="1"/>
</dbReference>
<evidence type="ECO:0000256" key="6">
    <source>
        <dbReference type="ARBA" id="ARBA00022827"/>
    </source>
</evidence>
<gene>
    <name evidence="13" type="ordered locus">Caka_1219</name>
</gene>
<dbReference type="AlphaFoldDB" id="D5EIH3"/>
<keyword evidence="12" id="KW-0472">Membrane</keyword>
<keyword evidence="14" id="KW-1185">Reference proteome</keyword>
<dbReference type="EMBL" id="CP001998">
    <property type="protein sequence ID" value="ADE54239.1"/>
    <property type="molecule type" value="Genomic_DNA"/>
</dbReference>
<name>D5EIH3_CORAD</name>
<dbReference type="InterPro" id="IPR003374">
    <property type="entry name" value="ApbE-like_sf"/>
</dbReference>
<evidence type="ECO:0000256" key="9">
    <source>
        <dbReference type="ARBA" id="ARBA00048540"/>
    </source>
</evidence>
<dbReference type="PANTHER" id="PTHR30040:SF2">
    <property type="entry name" value="FAD:PROTEIN FMN TRANSFERASE"/>
    <property type="match status" value="1"/>
</dbReference>
<evidence type="ECO:0000256" key="8">
    <source>
        <dbReference type="ARBA" id="ARBA00031306"/>
    </source>
</evidence>
<dbReference type="Pfam" id="PF02424">
    <property type="entry name" value="ApbE"/>
    <property type="match status" value="1"/>
</dbReference>
<protein>
    <recommendedName>
        <fullName evidence="2 10">FAD:protein FMN transferase</fullName>
        <ecNumber evidence="1 10">2.7.1.180</ecNumber>
    </recommendedName>
    <alternativeName>
        <fullName evidence="8 10">Flavin transferase</fullName>
    </alternativeName>
</protein>
<dbReference type="GO" id="GO:0046872">
    <property type="term" value="F:metal ion binding"/>
    <property type="evidence" value="ECO:0007669"/>
    <property type="project" value="UniProtKB-UniRule"/>
</dbReference>
<evidence type="ECO:0000256" key="2">
    <source>
        <dbReference type="ARBA" id="ARBA00016337"/>
    </source>
</evidence>
<feature type="binding site" evidence="11">
    <location>
        <position position="314"/>
    </location>
    <ligand>
        <name>Mg(2+)</name>
        <dbReference type="ChEBI" id="CHEBI:18420"/>
    </ligand>
</feature>
<evidence type="ECO:0000313" key="14">
    <source>
        <dbReference type="Proteomes" id="UP000000925"/>
    </source>
</evidence>
<evidence type="ECO:0000256" key="12">
    <source>
        <dbReference type="SAM" id="Phobius"/>
    </source>
</evidence>
<dbReference type="PANTHER" id="PTHR30040">
    <property type="entry name" value="THIAMINE BIOSYNTHESIS LIPOPROTEIN APBE"/>
    <property type="match status" value="1"/>
</dbReference>
<comment type="catalytic activity">
    <reaction evidence="9 10">
        <text>L-threonyl-[protein] + FAD = FMN-L-threonyl-[protein] + AMP + H(+)</text>
        <dbReference type="Rhea" id="RHEA:36847"/>
        <dbReference type="Rhea" id="RHEA-COMP:11060"/>
        <dbReference type="Rhea" id="RHEA-COMP:11061"/>
        <dbReference type="ChEBI" id="CHEBI:15378"/>
        <dbReference type="ChEBI" id="CHEBI:30013"/>
        <dbReference type="ChEBI" id="CHEBI:57692"/>
        <dbReference type="ChEBI" id="CHEBI:74257"/>
        <dbReference type="ChEBI" id="CHEBI:456215"/>
        <dbReference type="EC" id="2.7.1.180"/>
    </reaction>
</comment>
<evidence type="ECO:0000256" key="3">
    <source>
        <dbReference type="ARBA" id="ARBA00022630"/>
    </source>
</evidence>
<evidence type="ECO:0000256" key="1">
    <source>
        <dbReference type="ARBA" id="ARBA00011955"/>
    </source>
</evidence>
<keyword evidence="6 10" id="KW-0274">FAD</keyword>
<accession>D5EIH3</accession>
<dbReference type="Proteomes" id="UP000000925">
    <property type="component" value="Chromosome"/>
</dbReference>
<sequence>MDDSHNDFEFTVNGSQTVKGYCSLLLVAYCLLLVLCGCKRSDRWETWSGEVMGTRYQLTFLSIEGVSTVTLEQELEAIWDEMDAGLSTWNPDSWISRFNREAGQTQVHVPASVLPVIAAALDVAEQSSSALDPTVYLLLQAWGFGPGKAGRAIEPPDDRQVERHRELCSYTLLEFDIRSRLLSKRKAGVQIDCSAMAKGYAVDRIAQLLEASGIERYLIEIGGEIRLAGENQQGQLWAIGYQWPDVANVERSVLRLSDAAVATSGGSHVFKRQGDRVYTHLIDPRSGYPLSREHPVFSATVIGPECMWADALATAAFVLGPDALSGLKDAYPDYRYVFILKNGAVIER</sequence>
<keyword evidence="12" id="KW-0812">Transmembrane</keyword>
<proteinExistence type="inferred from homology"/>
<evidence type="ECO:0000256" key="4">
    <source>
        <dbReference type="ARBA" id="ARBA00022679"/>
    </source>
</evidence>
<comment type="cofactor">
    <cofactor evidence="11">
        <name>Mg(2+)</name>
        <dbReference type="ChEBI" id="CHEBI:18420"/>
    </cofactor>
    <cofactor evidence="11">
        <name>Mn(2+)</name>
        <dbReference type="ChEBI" id="CHEBI:29035"/>
    </cofactor>
    <text evidence="11">Magnesium. Can also use manganese.</text>
</comment>
<organism evidence="13 14">
    <name type="scientific">Coraliomargarita akajimensis (strain DSM 45221 / IAM 15411 / JCM 23193 / KCTC 12865 / 04OKA010-24)</name>
    <dbReference type="NCBI Taxonomy" id="583355"/>
    <lineage>
        <taxon>Bacteria</taxon>
        <taxon>Pseudomonadati</taxon>
        <taxon>Verrucomicrobiota</taxon>
        <taxon>Opitutia</taxon>
        <taxon>Puniceicoccales</taxon>
        <taxon>Coraliomargaritaceae</taxon>
        <taxon>Coraliomargarita</taxon>
    </lineage>
</organism>
<dbReference type="eggNOG" id="COG1477">
    <property type="taxonomic scope" value="Bacteria"/>
</dbReference>
<dbReference type="SUPFAM" id="SSF143631">
    <property type="entry name" value="ApbE-like"/>
    <property type="match status" value="1"/>
</dbReference>
<dbReference type="KEGG" id="caa:Caka_1219"/>
<dbReference type="HOGENOM" id="CLU_044403_0_0_0"/>
<reference evidence="13 14" key="1">
    <citation type="journal article" date="2010" name="Stand. Genomic Sci.">
        <title>Complete genome sequence of Coraliomargarita akajimensis type strain (04OKA010-24).</title>
        <authorList>
            <person name="Mavromatis K."/>
            <person name="Abt B."/>
            <person name="Brambilla E."/>
            <person name="Lapidus A."/>
            <person name="Copeland A."/>
            <person name="Deshpande S."/>
            <person name="Nolan M."/>
            <person name="Lucas S."/>
            <person name="Tice H."/>
            <person name="Cheng J.F."/>
            <person name="Han C."/>
            <person name="Detter J.C."/>
            <person name="Woyke T."/>
            <person name="Goodwin L."/>
            <person name="Pitluck S."/>
            <person name="Held B."/>
            <person name="Brettin T."/>
            <person name="Tapia R."/>
            <person name="Ivanova N."/>
            <person name="Mikhailova N."/>
            <person name="Pati A."/>
            <person name="Liolios K."/>
            <person name="Chen A."/>
            <person name="Palaniappan K."/>
            <person name="Land M."/>
            <person name="Hauser L."/>
            <person name="Chang Y.J."/>
            <person name="Jeffries C.D."/>
            <person name="Rohde M."/>
            <person name="Goker M."/>
            <person name="Bristow J."/>
            <person name="Eisen J.A."/>
            <person name="Markowitz V."/>
            <person name="Hugenholtz P."/>
            <person name="Klenk H.P."/>
            <person name="Kyrpides N.C."/>
        </authorList>
    </citation>
    <scope>NUCLEOTIDE SEQUENCE [LARGE SCALE GENOMIC DNA]</scope>
    <source>
        <strain evidence="14">DSM 45221 / IAM 15411 / JCM 23193 / KCTC 12865</strain>
    </source>
</reference>
<keyword evidence="12" id="KW-1133">Transmembrane helix</keyword>
<dbReference type="GO" id="GO:0016740">
    <property type="term" value="F:transferase activity"/>
    <property type="evidence" value="ECO:0007669"/>
    <property type="project" value="UniProtKB-UniRule"/>
</dbReference>
<keyword evidence="13" id="KW-0449">Lipoprotein</keyword>
<evidence type="ECO:0000256" key="7">
    <source>
        <dbReference type="ARBA" id="ARBA00022842"/>
    </source>
</evidence>
<keyword evidence="3 10" id="KW-0285">Flavoprotein</keyword>
<dbReference type="STRING" id="583355.Caka_1219"/>
<feature type="binding site" evidence="11">
    <location>
        <position position="310"/>
    </location>
    <ligand>
        <name>Mg(2+)</name>
        <dbReference type="ChEBI" id="CHEBI:18420"/>
    </ligand>
</feature>
<dbReference type="PIRSF" id="PIRSF006268">
    <property type="entry name" value="ApbE"/>
    <property type="match status" value="1"/>
</dbReference>
<dbReference type="InterPro" id="IPR024932">
    <property type="entry name" value="ApbE"/>
</dbReference>
<feature type="transmembrane region" description="Helical" evidence="12">
    <location>
        <begin position="18"/>
        <end position="38"/>
    </location>
</feature>